<gene>
    <name evidence="2" type="ORF">SAMN06296036_110120</name>
</gene>
<name>A0A1Y6BYC5_9BACT</name>
<reference evidence="3" key="1">
    <citation type="submission" date="2017-04" db="EMBL/GenBank/DDBJ databases">
        <authorList>
            <person name="Varghese N."/>
            <person name="Submissions S."/>
        </authorList>
    </citation>
    <scope>NUCLEOTIDE SEQUENCE [LARGE SCALE GENOMIC DNA]</scope>
    <source>
        <strain evidence="3">RKEM611</strain>
    </source>
</reference>
<evidence type="ECO:0000313" key="2">
    <source>
        <dbReference type="EMBL" id="SMF34007.1"/>
    </source>
</evidence>
<evidence type="ECO:0000256" key="1">
    <source>
        <dbReference type="SAM" id="SignalP"/>
    </source>
</evidence>
<evidence type="ECO:0000313" key="3">
    <source>
        <dbReference type="Proteomes" id="UP000192907"/>
    </source>
</evidence>
<dbReference type="AlphaFoldDB" id="A0A1Y6BYC5"/>
<keyword evidence="1" id="KW-0732">Signal</keyword>
<feature type="chain" id="PRO_5012283226" evidence="1">
    <location>
        <begin position="19"/>
        <end position="131"/>
    </location>
</feature>
<dbReference type="Proteomes" id="UP000192907">
    <property type="component" value="Unassembled WGS sequence"/>
</dbReference>
<proteinExistence type="predicted"/>
<accession>A0A1Y6BYC5</accession>
<protein>
    <submittedName>
        <fullName evidence="2">Uncharacterized protein</fullName>
    </submittedName>
</protein>
<dbReference type="STRING" id="1513793.SAMN06296036_110120"/>
<keyword evidence="3" id="KW-1185">Reference proteome</keyword>
<feature type="signal peptide" evidence="1">
    <location>
        <begin position="1"/>
        <end position="18"/>
    </location>
</feature>
<dbReference type="RefSeq" id="WP_132320870.1">
    <property type="nucleotide sequence ID" value="NZ_FWZT01000010.1"/>
</dbReference>
<organism evidence="2 3">
    <name type="scientific">Pseudobacteriovorax antillogorgiicola</name>
    <dbReference type="NCBI Taxonomy" id="1513793"/>
    <lineage>
        <taxon>Bacteria</taxon>
        <taxon>Pseudomonadati</taxon>
        <taxon>Bdellovibrionota</taxon>
        <taxon>Oligoflexia</taxon>
        <taxon>Oligoflexales</taxon>
        <taxon>Pseudobacteriovoracaceae</taxon>
        <taxon>Pseudobacteriovorax</taxon>
    </lineage>
</organism>
<dbReference type="EMBL" id="FWZT01000010">
    <property type="protein sequence ID" value="SMF34007.1"/>
    <property type="molecule type" value="Genomic_DNA"/>
</dbReference>
<dbReference type="OrthoDB" id="9990342at2"/>
<sequence>MKKLLLITCMLPWLMAFGAKHSSLETSVENQGQDLTIKFKIKANDGLELTHQAPWSVTITEAKDLSLETKNGKFVTKEYDKDLPGFTLKTKAQSQSGSFNYKMRAFVCKKDKTKCFPQTHKGKIDWSVAKK</sequence>